<evidence type="ECO:0000313" key="2">
    <source>
        <dbReference type="Proteomes" id="UP000006222"/>
    </source>
</evidence>
<dbReference type="RefSeq" id="WP_007326858.1">
    <property type="nucleotide sequence ID" value="NZ_AFAR01000161.1"/>
</dbReference>
<dbReference type="Proteomes" id="UP000006222">
    <property type="component" value="Unassembled WGS sequence"/>
</dbReference>
<dbReference type="EMBL" id="AFAR01000161">
    <property type="protein sequence ID" value="EGF27119.1"/>
    <property type="molecule type" value="Genomic_DNA"/>
</dbReference>
<name>F2AT97_RHOBT</name>
<accession>F2AT97</accession>
<dbReference type="PATRIC" id="fig|991778.3.peg.3122"/>
<reference evidence="1 2" key="1">
    <citation type="journal article" date="2013" name="Mar. Genomics">
        <title>Expression of sulfatases in Rhodopirellula baltica and the diversity of sulfatases in the genus Rhodopirellula.</title>
        <authorList>
            <person name="Wegner C.E."/>
            <person name="Richter-Heitmann T."/>
            <person name="Klindworth A."/>
            <person name="Klockow C."/>
            <person name="Richter M."/>
            <person name="Achstetter T."/>
            <person name="Glockner F.O."/>
            <person name="Harder J."/>
        </authorList>
    </citation>
    <scope>NUCLEOTIDE SEQUENCE [LARGE SCALE GENOMIC DNA]</scope>
    <source>
        <strain evidence="1 2">WH47</strain>
    </source>
</reference>
<proteinExistence type="predicted"/>
<gene>
    <name evidence="1" type="ORF">RBWH47_03205</name>
</gene>
<dbReference type="AlphaFoldDB" id="F2AT97"/>
<protein>
    <submittedName>
        <fullName evidence="1">Uncharacterized protein</fullName>
    </submittedName>
</protein>
<sequence length="161" mass="17500">MARQAGLLTLDGTNFCVEPASCRFVDGLLSLTLRATDCQLYLPLIPFGDAGSISQLVGHSWCPSSDDLNASDTLNEGGYIVIRDTEFVPHTLSVRCTAVDPSERWATFDFAMSGRFDDDDAFHDLAGFADCRIDNPPCSHCGEPLRSANAQQCFACGAVWR</sequence>
<comment type="caution">
    <text evidence="1">The sequence shown here is derived from an EMBL/GenBank/DDBJ whole genome shotgun (WGS) entry which is preliminary data.</text>
</comment>
<evidence type="ECO:0000313" key="1">
    <source>
        <dbReference type="EMBL" id="EGF27119.1"/>
    </source>
</evidence>
<organism evidence="1 2">
    <name type="scientific">Rhodopirellula baltica WH47</name>
    <dbReference type="NCBI Taxonomy" id="991778"/>
    <lineage>
        <taxon>Bacteria</taxon>
        <taxon>Pseudomonadati</taxon>
        <taxon>Planctomycetota</taxon>
        <taxon>Planctomycetia</taxon>
        <taxon>Pirellulales</taxon>
        <taxon>Pirellulaceae</taxon>
        <taxon>Rhodopirellula</taxon>
    </lineage>
</organism>